<dbReference type="Proteomes" id="UP000199302">
    <property type="component" value="Unassembled WGS sequence"/>
</dbReference>
<dbReference type="GO" id="GO:0003700">
    <property type="term" value="F:DNA-binding transcription factor activity"/>
    <property type="evidence" value="ECO:0007669"/>
    <property type="project" value="TreeGrafter"/>
</dbReference>
<dbReference type="Gene3D" id="1.10.260.40">
    <property type="entry name" value="lambda repressor-like DNA-binding domains"/>
    <property type="match status" value="1"/>
</dbReference>
<evidence type="ECO:0000256" key="1">
    <source>
        <dbReference type="ARBA" id="ARBA00023015"/>
    </source>
</evidence>
<dbReference type="EMBL" id="FOYI01000004">
    <property type="protein sequence ID" value="SFR06352.1"/>
    <property type="molecule type" value="Genomic_DNA"/>
</dbReference>
<dbReference type="CDD" id="cd06273">
    <property type="entry name" value="PBP1_LacI-like"/>
    <property type="match status" value="1"/>
</dbReference>
<dbReference type="Gene3D" id="3.40.50.2300">
    <property type="match status" value="2"/>
</dbReference>
<dbReference type="PROSITE" id="PS50932">
    <property type="entry name" value="HTH_LACI_2"/>
    <property type="match status" value="1"/>
</dbReference>
<dbReference type="InterPro" id="IPR028082">
    <property type="entry name" value="Peripla_BP_I"/>
</dbReference>
<name>A0A1I6DLU3_9RHOB</name>
<keyword evidence="1" id="KW-0805">Transcription regulation</keyword>
<dbReference type="PANTHER" id="PTHR30146:SF138">
    <property type="entry name" value="TRANSCRIPTIONAL REGULATORY PROTEIN"/>
    <property type="match status" value="1"/>
</dbReference>
<organism evidence="5 6">
    <name type="scientific">Poseidonocella sedimentorum</name>
    <dbReference type="NCBI Taxonomy" id="871652"/>
    <lineage>
        <taxon>Bacteria</taxon>
        <taxon>Pseudomonadati</taxon>
        <taxon>Pseudomonadota</taxon>
        <taxon>Alphaproteobacteria</taxon>
        <taxon>Rhodobacterales</taxon>
        <taxon>Roseobacteraceae</taxon>
        <taxon>Poseidonocella</taxon>
    </lineage>
</organism>
<evidence type="ECO:0000259" key="4">
    <source>
        <dbReference type="PROSITE" id="PS50932"/>
    </source>
</evidence>
<dbReference type="Pfam" id="PF00532">
    <property type="entry name" value="Peripla_BP_1"/>
    <property type="match status" value="1"/>
</dbReference>
<dbReference type="AlphaFoldDB" id="A0A1I6DLU3"/>
<dbReference type="SMART" id="SM00354">
    <property type="entry name" value="HTH_LACI"/>
    <property type="match status" value="1"/>
</dbReference>
<evidence type="ECO:0000313" key="5">
    <source>
        <dbReference type="EMBL" id="SFR06352.1"/>
    </source>
</evidence>
<dbReference type="CDD" id="cd01392">
    <property type="entry name" value="HTH_LacI"/>
    <property type="match status" value="1"/>
</dbReference>
<protein>
    <submittedName>
        <fullName evidence="5">Transcriptional regulator, LacI family</fullName>
    </submittedName>
</protein>
<reference evidence="5 6" key="1">
    <citation type="submission" date="2016-10" db="EMBL/GenBank/DDBJ databases">
        <authorList>
            <person name="de Groot N.N."/>
        </authorList>
    </citation>
    <scope>NUCLEOTIDE SEQUENCE [LARGE SCALE GENOMIC DNA]</scope>
    <source>
        <strain evidence="6">KMM 9023,NRIC 0796,JCM 17311,KCTC 23692</strain>
    </source>
</reference>
<dbReference type="InterPro" id="IPR001761">
    <property type="entry name" value="Peripla_BP/Lac1_sug-bd_dom"/>
</dbReference>
<dbReference type="PANTHER" id="PTHR30146">
    <property type="entry name" value="LACI-RELATED TRANSCRIPTIONAL REPRESSOR"/>
    <property type="match status" value="1"/>
</dbReference>
<keyword evidence="2" id="KW-0238">DNA-binding</keyword>
<sequence length="333" mass="35791">MTDKVGTIRDVARMTGLSTATVSRVMNGNPKVNPEMRAEVLRVAKQLNYVPNPAARALSTRRSKTVATIIPTIEHSVFAKFITAIEQTLAARGYNLVLAISNAELTREMAAAEQLVAMGAEAFILTGATHSGELLDMLERRSIPVVFTSIFDGASAVPTIGYDNTALATAAIEYLHGNGHRTIAVAHGPTAESDRTAARCRGVLLASSDEIETPLVEVALSVEGGREAARRILEMSPRPSAILCLSDVLALGVMFQLQSMGLTIPDDISIMGFDNLDWSKDSHPSLTTIDLPATRMGDVAARQVVDRLETSAPMTSTRLPARIVERESVRRVT</sequence>
<dbReference type="Pfam" id="PF00356">
    <property type="entry name" value="LacI"/>
    <property type="match status" value="1"/>
</dbReference>
<keyword evidence="6" id="KW-1185">Reference proteome</keyword>
<evidence type="ECO:0000256" key="3">
    <source>
        <dbReference type="ARBA" id="ARBA00023163"/>
    </source>
</evidence>
<dbReference type="InterPro" id="IPR000843">
    <property type="entry name" value="HTH_LacI"/>
</dbReference>
<keyword evidence="3" id="KW-0804">Transcription</keyword>
<accession>A0A1I6DLU3</accession>
<feature type="domain" description="HTH lacI-type" evidence="4">
    <location>
        <begin position="7"/>
        <end position="60"/>
    </location>
</feature>
<dbReference type="GO" id="GO:0000976">
    <property type="term" value="F:transcription cis-regulatory region binding"/>
    <property type="evidence" value="ECO:0007669"/>
    <property type="project" value="TreeGrafter"/>
</dbReference>
<dbReference type="RefSeq" id="WP_092078760.1">
    <property type="nucleotide sequence ID" value="NZ_FOYI01000004.1"/>
</dbReference>
<evidence type="ECO:0000313" key="6">
    <source>
        <dbReference type="Proteomes" id="UP000199302"/>
    </source>
</evidence>
<dbReference type="SUPFAM" id="SSF47413">
    <property type="entry name" value="lambda repressor-like DNA-binding domains"/>
    <property type="match status" value="1"/>
</dbReference>
<evidence type="ECO:0000256" key="2">
    <source>
        <dbReference type="ARBA" id="ARBA00023125"/>
    </source>
</evidence>
<dbReference type="STRING" id="871652.SAMN04515673_10477"/>
<dbReference type="InterPro" id="IPR010982">
    <property type="entry name" value="Lambda_DNA-bd_dom_sf"/>
</dbReference>
<gene>
    <name evidence="5" type="ORF">SAMN04515673_10477</name>
</gene>
<dbReference type="OrthoDB" id="60111at2"/>
<dbReference type="SUPFAM" id="SSF53822">
    <property type="entry name" value="Periplasmic binding protein-like I"/>
    <property type="match status" value="1"/>
</dbReference>
<proteinExistence type="predicted"/>